<feature type="transmembrane region" description="Helical" evidence="2">
    <location>
        <begin position="326"/>
        <end position="347"/>
    </location>
</feature>
<protein>
    <recommendedName>
        <fullName evidence="3">Major facilitator superfamily (MFS) profile domain-containing protein</fullName>
    </recommendedName>
</protein>
<feature type="transmembrane region" description="Helical" evidence="2">
    <location>
        <begin position="353"/>
        <end position="374"/>
    </location>
</feature>
<gene>
    <name evidence="4" type="ORF">CAUJ_LOCUS15646</name>
</gene>
<dbReference type="PROSITE" id="PS50850">
    <property type="entry name" value="MFS"/>
    <property type="match status" value="1"/>
</dbReference>
<feature type="transmembrane region" description="Helical" evidence="2">
    <location>
        <begin position="23"/>
        <end position="47"/>
    </location>
</feature>
<dbReference type="InterPro" id="IPR011701">
    <property type="entry name" value="MFS"/>
</dbReference>
<evidence type="ECO:0000313" key="5">
    <source>
        <dbReference type="Proteomes" id="UP000835052"/>
    </source>
</evidence>
<sequence length="483" mass="52722">MVFPTEAQAQDNYIAIFGTRTRFVVMVLVLLCLTSIWANILTFNIAVVCMDEHEEGNATHTGSETFFTNSRKSWSISIVAIAALLANFPVVQLVGRFGIRTIFASFGIISAVATLLIPLSIRLGFYYFLGVRFLQGFAFSANFPVIGAFCAKWSYFKQNGLFVSALVAYVQLAPAITNPVGGALCSAFRWPSVYYAHGAVSLLLFVTYGLFYRNSPNKHPFVGNVELNKIAVGKIQNDKRASKAIPYGAILKTPAIWAVWVAAIGNFTCVNMMFLYSPTYLSSVLGFAAHSTGISAALPPLAQFVCKLLCGFISDRIKFLSERTKFRLFNTVAFCGSALCLVLLGFLNVSHPTFNMIVLGAAAGALGATTGGFFKAGPVLSKQYSHFVTGNMSLGITATMLILPFLVNSLTPHNTQAEWRWVFFITAGVLVVCNVFFVVFVRGEPCDWTRDDFSRTNTVADSSKTQVATIESPPVTTYGRPVY</sequence>
<feature type="transmembrane region" description="Helical" evidence="2">
    <location>
        <begin position="193"/>
        <end position="211"/>
    </location>
</feature>
<comment type="subcellular location">
    <subcellularLocation>
        <location evidence="1">Membrane</location>
        <topology evidence="1">Multi-pass membrane protein</topology>
    </subcellularLocation>
</comment>
<dbReference type="EMBL" id="CAJGYM010000200">
    <property type="protein sequence ID" value="CAD6199747.1"/>
    <property type="molecule type" value="Genomic_DNA"/>
</dbReference>
<keyword evidence="2" id="KW-0472">Membrane</keyword>
<dbReference type="PANTHER" id="PTHR45757:SF23">
    <property type="entry name" value="MAJOR FACILITATOR SUPERFAMILY (MFS) PROFILE DOMAIN-CONTAINING PROTEIN"/>
    <property type="match status" value="1"/>
</dbReference>
<comment type="caution">
    <text evidence="4">The sequence shown here is derived from an EMBL/GenBank/DDBJ whole genome shotgun (WGS) entry which is preliminary data.</text>
</comment>
<dbReference type="PANTHER" id="PTHR45757">
    <property type="entry name" value="PROTEIN CBG23364-RELATED"/>
    <property type="match status" value="1"/>
</dbReference>
<name>A0A8S1HWD2_9PELO</name>
<keyword evidence="2" id="KW-1133">Transmembrane helix</keyword>
<feature type="transmembrane region" description="Helical" evidence="2">
    <location>
        <begin position="255"/>
        <end position="276"/>
    </location>
</feature>
<keyword evidence="5" id="KW-1185">Reference proteome</keyword>
<proteinExistence type="predicted"/>
<evidence type="ECO:0000256" key="1">
    <source>
        <dbReference type="ARBA" id="ARBA00004141"/>
    </source>
</evidence>
<dbReference type="InterPro" id="IPR020846">
    <property type="entry name" value="MFS_dom"/>
</dbReference>
<feature type="transmembrane region" description="Helical" evidence="2">
    <location>
        <begin position="296"/>
        <end position="314"/>
    </location>
</feature>
<feature type="transmembrane region" description="Helical" evidence="2">
    <location>
        <begin position="161"/>
        <end position="181"/>
    </location>
</feature>
<dbReference type="OrthoDB" id="2985014at2759"/>
<dbReference type="Pfam" id="PF07690">
    <property type="entry name" value="MFS_1"/>
    <property type="match status" value="1"/>
</dbReference>
<evidence type="ECO:0000313" key="4">
    <source>
        <dbReference type="EMBL" id="CAD6199747.1"/>
    </source>
</evidence>
<feature type="transmembrane region" description="Helical" evidence="2">
    <location>
        <begin position="386"/>
        <end position="407"/>
    </location>
</feature>
<dbReference type="GO" id="GO:0022857">
    <property type="term" value="F:transmembrane transporter activity"/>
    <property type="evidence" value="ECO:0007669"/>
    <property type="project" value="InterPro"/>
</dbReference>
<keyword evidence="2" id="KW-0812">Transmembrane</keyword>
<evidence type="ECO:0000259" key="3">
    <source>
        <dbReference type="PROSITE" id="PS50850"/>
    </source>
</evidence>
<evidence type="ECO:0000256" key="2">
    <source>
        <dbReference type="SAM" id="Phobius"/>
    </source>
</evidence>
<dbReference type="InterPro" id="IPR036259">
    <property type="entry name" value="MFS_trans_sf"/>
</dbReference>
<dbReference type="SUPFAM" id="SSF103473">
    <property type="entry name" value="MFS general substrate transporter"/>
    <property type="match status" value="1"/>
</dbReference>
<organism evidence="4 5">
    <name type="scientific">Caenorhabditis auriculariae</name>
    <dbReference type="NCBI Taxonomy" id="2777116"/>
    <lineage>
        <taxon>Eukaryota</taxon>
        <taxon>Metazoa</taxon>
        <taxon>Ecdysozoa</taxon>
        <taxon>Nematoda</taxon>
        <taxon>Chromadorea</taxon>
        <taxon>Rhabditida</taxon>
        <taxon>Rhabditina</taxon>
        <taxon>Rhabditomorpha</taxon>
        <taxon>Rhabditoidea</taxon>
        <taxon>Rhabditidae</taxon>
        <taxon>Peloderinae</taxon>
        <taxon>Caenorhabditis</taxon>
    </lineage>
</organism>
<feature type="transmembrane region" description="Helical" evidence="2">
    <location>
        <begin position="125"/>
        <end position="149"/>
    </location>
</feature>
<reference evidence="4" key="1">
    <citation type="submission" date="2020-10" db="EMBL/GenBank/DDBJ databases">
        <authorList>
            <person name="Kikuchi T."/>
        </authorList>
    </citation>
    <scope>NUCLEOTIDE SEQUENCE</scope>
    <source>
        <strain evidence="4">NKZ352</strain>
    </source>
</reference>
<dbReference type="AlphaFoldDB" id="A0A8S1HWD2"/>
<feature type="domain" description="Major facilitator superfamily (MFS) profile" evidence="3">
    <location>
        <begin position="30"/>
        <end position="445"/>
    </location>
</feature>
<feature type="transmembrane region" description="Helical" evidence="2">
    <location>
        <begin position="74"/>
        <end position="94"/>
    </location>
</feature>
<feature type="transmembrane region" description="Helical" evidence="2">
    <location>
        <begin position="101"/>
        <end position="119"/>
    </location>
</feature>
<feature type="transmembrane region" description="Helical" evidence="2">
    <location>
        <begin position="419"/>
        <end position="441"/>
    </location>
</feature>
<accession>A0A8S1HWD2</accession>
<dbReference type="GO" id="GO:0016020">
    <property type="term" value="C:membrane"/>
    <property type="evidence" value="ECO:0007669"/>
    <property type="project" value="UniProtKB-SubCell"/>
</dbReference>
<dbReference type="Gene3D" id="1.20.1250.20">
    <property type="entry name" value="MFS general substrate transporter like domains"/>
    <property type="match status" value="2"/>
</dbReference>
<dbReference type="Proteomes" id="UP000835052">
    <property type="component" value="Unassembled WGS sequence"/>
</dbReference>